<sequence>MYGRLFFFIFLVLLPVGIVIAQDDGTAAPDDPNVNVGAAGTALPGDSEPKMVSGMSVLGNKEAPMSLVIVPWKSSELGAEASLARTLDERATPVDREVLLREVAFYDVSAGAKASAE</sequence>
<evidence type="ECO:0000313" key="2">
    <source>
        <dbReference type="EMBL" id="QWV92901.1"/>
    </source>
</evidence>
<feature type="chain" id="PRO_5045934303" evidence="1">
    <location>
        <begin position="22"/>
        <end position="117"/>
    </location>
</feature>
<reference evidence="2 3" key="1">
    <citation type="submission" date="2021-06" db="EMBL/GenBank/DDBJ databases">
        <title>Gemonas diversity in paddy soil.</title>
        <authorList>
            <person name="Liu G."/>
        </authorList>
    </citation>
    <scope>NUCLEOTIDE SEQUENCE [LARGE SCALE GENOMIC DNA]</scope>
    <source>
        <strain evidence="2 3">RG10</strain>
    </source>
</reference>
<dbReference type="RefSeq" id="WP_216799658.1">
    <property type="nucleotide sequence ID" value="NZ_CP076723.1"/>
</dbReference>
<keyword evidence="3" id="KW-1185">Reference proteome</keyword>
<evidence type="ECO:0000313" key="3">
    <source>
        <dbReference type="Proteomes" id="UP000683557"/>
    </source>
</evidence>
<organism evidence="2 3">
    <name type="scientific">Geomonas oryzisoli</name>
    <dbReference type="NCBI Taxonomy" id="2847992"/>
    <lineage>
        <taxon>Bacteria</taxon>
        <taxon>Pseudomonadati</taxon>
        <taxon>Thermodesulfobacteriota</taxon>
        <taxon>Desulfuromonadia</taxon>
        <taxon>Geobacterales</taxon>
        <taxon>Geobacteraceae</taxon>
        <taxon>Geomonas</taxon>
    </lineage>
</organism>
<accession>A0ABX8J4H0</accession>
<gene>
    <name evidence="2" type="ORF">KP004_17270</name>
</gene>
<protein>
    <submittedName>
        <fullName evidence="2">Uncharacterized protein</fullName>
    </submittedName>
</protein>
<dbReference type="EMBL" id="CP076723">
    <property type="protein sequence ID" value="QWV92901.1"/>
    <property type="molecule type" value="Genomic_DNA"/>
</dbReference>
<proteinExistence type="predicted"/>
<dbReference type="Proteomes" id="UP000683557">
    <property type="component" value="Chromosome"/>
</dbReference>
<name>A0ABX8J4H0_9BACT</name>
<evidence type="ECO:0000256" key="1">
    <source>
        <dbReference type="SAM" id="SignalP"/>
    </source>
</evidence>
<feature type="signal peptide" evidence="1">
    <location>
        <begin position="1"/>
        <end position="21"/>
    </location>
</feature>
<keyword evidence="1" id="KW-0732">Signal</keyword>